<gene>
    <name evidence="9" type="ORF">A10D4_06291</name>
</gene>
<keyword evidence="10" id="KW-1185">Reference proteome</keyword>
<dbReference type="eggNOG" id="COG3909">
    <property type="taxonomic scope" value="Bacteria"/>
</dbReference>
<organism evidence="9 10">
    <name type="scientific">Idiomarina xiamenensis 10-D-4</name>
    <dbReference type="NCBI Taxonomy" id="740709"/>
    <lineage>
        <taxon>Bacteria</taxon>
        <taxon>Pseudomonadati</taxon>
        <taxon>Pseudomonadota</taxon>
        <taxon>Gammaproteobacteria</taxon>
        <taxon>Alteromonadales</taxon>
        <taxon>Idiomarinaceae</taxon>
        <taxon>Idiomarina</taxon>
    </lineage>
</organism>
<dbReference type="STRING" id="740709.A10D4_06291"/>
<dbReference type="InterPro" id="IPR010980">
    <property type="entry name" value="Cyt_c/b562"/>
</dbReference>
<evidence type="ECO:0000313" key="9">
    <source>
        <dbReference type="EMBL" id="EKE84278.1"/>
    </source>
</evidence>
<dbReference type="GO" id="GO:0005506">
    <property type="term" value="F:iron ion binding"/>
    <property type="evidence" value="ECO:0007669"/>
    <property type="project" value="InterPro"/>
</dbReference>
<dbReference type="PIRSF" id="PIRSF000027">
    <property type="entry name" value="Cytc_c_prime"/>
    <property type="match status" value="1"/>
</dbReference>
<keyword evidence="3 6" id="KW-0479">Metal-binding</keyword>
<dbReference type="GO" id="GO:0022900">
    <property type="term" value="P:electron transport chain"/>
    <property type="evidence" value="ECO:0007669"/>
    <property type="project" value="InterPro"/>
</dbReference>
<feature type="signal peptide" evidence="8">
    <location>
        <begin position="1"/>
        <end position="26"/>
    </location>
</feature>
<dbReference type="PROSITE" id="PS51009">
    <property type="entry name" value="CYTCII"/>
    <property type="match status" value="1"/>
</dbReference>
<evidence type="ECO:0000313" key="10">
    <source>
        <dbReference type="Proteomes" id="UP000014115"/>
    </source>
</evidence>
<dbReference type="SUPFAM" id="SSF47175">
    <property type="entry name" value="Cytochromes"/>
    <property type="match status" value="1"/>
</dbReference>
<name>K2K935_9GAMM</name>
<dbReference type="PATRIC" id="fig|740709.3.peg.1283"/>
<dbReference type="GO" id="GO:0009055">
    <property type="term" value="F:electron transfer activity"/>
    <property type="evidence" value="ECO:0007669"/>
    <property type="project" value="InterPro"/>
</dbReference>
<evidence type="ECO:0000256" key="7">
    <source>
        <dbReference type="PIRSR" id="PIRSR000027-2"/>
    </source>
</evidence>
<accession>K2K935</accession>
<keyword evidence="4" id="KW-0249">Electron transport</keyword>
<dbReference type="InterPro" id="IPR012127">
    <property type="entry name" value="Cyt_c_prime"/>
</dbReference>
<keyword evidence="1" id="KW-0813">Transport</keyword>
<keyword evidence="2 7" id="KW-0349">Heme</keyword>
<evidence type="ECO:0000256" key="1">
    <source>
        <dbReference type="ARBA" id="ARBA00022448"/>
    </source>
</evidence>
<dbReference type="OrthoDB" id="5520910at2"/>
<feature type="binding site" description="covalent" evidence="7">
    <location>
        <position position="145"/>
    </location>
    <ligand>
        <name>heme c</name>
        <dbReference type="ChEBI" id="CHEBI:61717"/>
    </ligand>
</feature>
<feature type="chain" id="PRO_5003859613" evidence="8">
    <location>
        <begin position="27"/>
        <end position="154"/>
    </location>
</feature>
<keyword evidence="5 6" id="KW-0408">Iron</keyword>
<feature type="binding site" description="covalent" evidence="7">
    <location>
        <position position="148"/>
    </location>
    <ligand>
        <name>heme c</name>
        <dbReference type="ChEBI" id="CHEBI:61717"/>
    </ligand>
</feature>
<comment type="PTM">
    <text evidence="7">Binds 1 heme group per subunit.</text>
</comment>
<evidence type="ECO:0000256" key="5">
    <source>
        <dbReference type="ARBA" id="ARBA00023004"/>
    </source>
</evidence>
<dbReference type="InterPro" id="IPR002321">
    <property type="entry name" value="Cyt_c_II"/>
</dbReference>
<dbReference type="AlphaFoldDB" id="K2K935"/>
<dbReference type="RefSeq" id="WP_008488424.1">
    <property type="nucleotide sequence ID" value="NZ_AMRG01000006.1"/>
</dbReference>
<dbReference type="GO" id="GO:0042597">
    <property type="term" value="C:periplasmic space"/>
    <property type="evidence" value="ECO:0007669"/>
    <property type="project" value="InterPro"/>
</dbReference>
<sequence>MSMPFKKTISAVIAACCLTPALAQHAFNDAESAVEYRQKALSIMRDNFAAMGDMVKGEVDYDASIFSERATDFTHLTSIPWSAFSVEGAMPGDGSDALPAIWDNWEDFQQRAEQLQSDAKKLQQAAASGSLDTIKPAFMAVARNCKGCHDNYKD</sequence>
<evidence type="ECO:0000256" key="3">
    <source>
        <dbReference type="ARBA" id="ARBA00022723"/>
    </source>
</evidence>
<dbReference type="Proteomes" id="UP000014115">
    <property type="component" value="Unassembled WGS sequence"/>
</dbReference>
<keyword evidence="8" id="KW-0732">Signal</keyword>
<comment type="caution">
    <text evidence="9">The sequence shown here is derived from an EMBL/GenBank/DDBJ whole genome shotgun (WGS) entry which is preliminary data.</text>
</comment>
<evidence type="ECO:0000256" key="8">
    <source>
        <dbReference type="SAM" id="SignalP"/>
    </source>
</evidence>
<dbReference type="EMBL" id="AMRG01000006">
    <property type="protein sequence ID" value="EKE84278.1"/>
    <property type="molecule type" value="Genomic_DNA"/>
</dbReference>
<evidence type="ECO:0000256" key="4">
    <source>
        <dbReference type="ARBA" id="ARBA00022982"/>
    </source>
</evidence>
<evidence type="ECO:0000256" key="2">
    <source>
        <dbReference type="ARBA" id="ARBA00022617"/>
    </source>
</evidence>
<dbReference type="Gene3D" id="1.20.120.10">
    <property type="entry name" value="Cytochrome c/b562"/>
    <property type="match status" value="1"/>
</dbReference>
<protein>
    <submittedName>
        <fullName evidence="9">Cytochrome c556</fullName>
    </submittedName>
</protein>
<dbReference type="Pfam" id="PF01322">
    <property type="entry name" value="Cytochrom_C_2"/>
    <property type="match status" value="1"/>
</dbReference>
<evidence type="ECO:0000256" key="6">
    <source>
        <dbReference type="PIRSR" id="PIRSR000027-1"/>
    </source>
</evidence>
<proteinExistence type="predicted"/>
<dbReference type="GO" id="GO:0020037">
    <property type="term" value="F:heme binding"/>
    <property type="evidence" value="ECO:0007669"/>
    <property type="project" value="InterPro"/>
</dbReference>
<reference evidence="9 10" key="1">
    <citation type="journal article" date="2012" name="J. Bacteriol.">
        <title>Genome Sequence of Idiomarina xiamenensis Type Strain 10-D-4.</title>
        <authorList>
            <person name="Lai Q."/>
            <person name="Wang L."/>
            <person name="Wang W."/>
            <person name="Shao Z."/>
        </authorList>
    </citation>
    <scope>NUCLEOTIDE SEQUENCE [LARGE SCALE GENOMIC DNA]</scope>
    <source>
        <strain evidence="9 10">10-D-4</strain>
    </source>
</reference>
<feature type="binding site" description="axial binding residue" evidence="6">
    <location>
        <position position="149"/>
    </location>
    <ligand>
        <name>heme c</name>
        <dbReference type="ChEBI" id="CHEBI:61717"/>
    </ligand>
    <ligandPart>
        <name>Fe</name>
        <dbReference type="ChEBI" id="CHEBI:18248"/>
    </ligandPart>
</feature>